<dbReference type="EMBL" id="KN838569">
    <property type="protein sequence ID" value="KIK04481.1"/>
    <property type="molecule type" value="Genomic_DNA"/>
</dbReference>
<evidence type="ECO:0000313" key="2">
    <source>
        <dbReference type="Proteomes" id="UP000054477"/>
    </source>
</evidence>
<keyword evidence="2" id="KW-1185">Reference proteome</keyword>
<reference evidence="1 2" key="1">
    <citation type="submission" date="2014-04" db="EMBL/GenBank/DDBJ databases">
        <authorList>
            <consortium name="DOE Joint Genome Institute"/>
            <person name="Kuo A."/>
            <person name="Kohler A."/>
            <person name="Nagy L.G."/>
            <person name="Floudas D."/>
            <person name="Copeland A."/>
            <person name="Barry K.W."/>
            <person name="Cichocki N."/>
            <person name="Veneault-Fourrey C."/>
            <person name="LaButti K."/>
            <person name="Lindquist E.A."/>
            <person name="Lipzen A."/>
            <person name="Lundell T."/>
            <person name="Morin E."/>
            <person name="Murat C."/>
            <person name="Sun H."/>
            <person name="Tunlid A."/>
            <person name="Henrissat B."/>
            <person name="Grigoriev I.V."/>
            <person name="Hibbett D.S."/>
            <person name="Martin F."/>
            <person name="Nordberg H.P."/>
            <person name="Cantor M.N."/>
            <person name="Hua S.X."/>
        </authorList>
    </citation>
    <scope>NUCLEOTIDE SEQUENCE [LARGE SCALE GENOMIC DNA]</scope>
    <source>
        <strain evidence="1 2">LaAM-08-1</strain>
    </source>
</reference>
<organism evidence="1 2">
    <name type="scientific">Laccaria amethystina LaAM-08-1</name>
    <dbReference type="NCBI Taxonomy" id="1095629"/>
    <lineage>
        <taxon>Eukaryota</taxon>
        <taxon>Fungi</taxon>
        <taxon>Dikarya</taxon>
        <taxon>Basidiomycota</taxon>
        <taxon>Agaricomycotina</taxon>
        <taxon>Agaricomycetes</taxon>
        <taxon>Agaricomycetidae</taxon>
        <taxon>Agaricales</taxon>
        <taxon>Agaricineae</taxon>
        <taxon>Hydnangiaceae</taxon>
        <taxon>Laccaria</taxon>
    </lineage>
</organism>
<accession>A0A0C9XHR1</accession>
<reference evidence="2" key="2">
    <citation type="submission" date="2015-01" db="EMBL/GenBank/DDBJ databases">
        <title>Evolutionary Origins and Diversification of the Mycorrhizal Mutualists.</title>
        <authorList>
            <consortium name="DOE Joint Genome Institute"/>
            <consortium name="Mycorrhizal Genomics Consortium"/>
            <person name="Kohler A."/>
            <person name="Kuo A."/>
            <person name="Nagy L.G."/>
            <person name="Floudas D."/>
            <person name="Copeland A."/>
            <person name="Barry K.W."/>
            <person name="Cichocki N."/>
            <person name="Veneault-Fourrey C."/>
            <person name="LaButti K."/>
            <person name="Lindquist E.A."/>
            <person name="Lipzen A."/>
            <person name="Lundell T."/>
            <person name="Morin E."/>
            <person name="Murat C."/>
            <person name="Riley R."/>
            <person name="Ohm R."/>
            <person name="Sun H."/>
            <person name="Tunlid A."/>
            <person name="Henrissat B."/>
            <person name="Grigoriev I.V."/>
            <person name="Hibbett D.S."/>
            <person name="Martin F."/>
        </authorList>
    </citation>
    <scope>NUCLEOTIDE SEQUENCE [LARGE SCALE GENOMIC DNA]</scope>
    <source>
        <strain evidence="2">LaAM-08-1</strain>
    </source>
</reference>
<dbReference type="AlphaFoldDB" id="A0A0C9XHR1"/>
<sequence>MHCDAITSAFLFSKRTHFSPSKYPAIRNVFDSEYFVATCAGRRFKGKTQILALIPSQTGFELQRSLVSFSSFYPLQSLIIL</sequence>
<evidence type="ECO:0000313" key="1">
    <source>
        <dbReference type="EMBL" id="KIK04481.1"/>
    </source>
</evidence>
<protein>
    <submittedName>
        <fullName evidence="1">Uncharacterized protein</fullName>
    </submittedName>
</protein>
<dbReference type="Proteomes" id="UP000054477">
    <property type="component" value="Unassembled WGS sequence"/>
</dbReference>
<name>A0A0C9XHR1_9AGAR</name>
<proteinExistence type="predicted"/>
<dbReference type="HOGENOM" id="CLU_2574231_0_0_1"/>
<gene>
    <name evidence="1" type="ORF">K443DRAFT_675936</name>
</gene>